<evidence type="ECO:0008006" key="4">
    <source>
        <dbReference type="Google" id="ProtNLM"/>
    </source>
</evidence>
<gene>
    <name evidence="2" type="ORF">KTO63_06100</name>
</gene>
<evidence type="ECO:0000313" key="2">
    <source>
        <dbReference type="EMBL" id="MBV4356716.1"/>
    </source>
</evidence>
<feature type="chain" id="PRO_5038627131" description="Toxin-antitoxin system YwqK family antitoxin" evidence="1">
    <location>
        <begin position="20"/>
        <end position="285"/>
    </location>
</feature>
<keyword evidence="1" id="KW-0732">Signal</keyword>
<feature type="signal peptide" evidence="1">
    <location>
        <begin position="1"/>
        <end position="19"/>
    </location>
</feature>
<organism evidence="2 3">
    <name type="scientific">Pinibacter aurantiacus</name>
    <dbReference type="NCBI Taxonomy" id="2851599"/>
    <lineage>
        <taxon>Bacteria</taxon>
        <taxon>Pseudomonadati</taxon>
        <taxon>Bacteroidota</taxon>
        <taxon>Chitinophagia</taxon>
        <taxon>Chitinophagales</taxon>
        <taxon>Chitinophagaceae</taxon>
        <taxon>Pinibacter</taxon>
    </lineage>
</organism>
<dbReference type="Pfam" id="PF07661">
    <property type="entry name" value="MORN_2"/>
    <property type="match status" value="2"/>
</dbReference>
<accession>A0A9E2W7H9</accession>
<dbReference type="InterPro" id="IPR011652">
    <property type="entry name" value="MORN_2"/>
</dbReference>
<evidence type="ECO:0000313" key="3">
    <source>
        <dbReference type="Proteomes" id="UP000812270"/>
    </source>
</evidence>
<dbReference type="EMBL" id="JAHSPG010000003">
    <property type="protein sequence ID" value="MBV4356716.1"/>
    <property type="molecule type" value="Genomic_DNA"/>
</dbReference>
<sequence length="285" mass="32948">MKHITYTCVMLLCITPCVANDSTIASSDTSTQPHPELIRQVKSTSVFQDEIADNHRYIINEIASSESSANIRFHGHFKNRKLNGTWNSWYDSGIICDSGSFKNNIPDGVWKVWYPNGNMRYLRTYNAFRYSMVLNEFARKDGRQISYPLTTLAKKDMPAAFRQLTSYYSFNISGNPSERIFLPALVQQNISSPSYKPPFFSCLQHGLYMNYFEDGTVQDSGYYTNGMRNGVWLLTIEENGRRMTSVGNYDNGVKTREWKWYDANGSLVRLSIYNRRGKLMFEKDY</sequence>
<proteinExistence type="predicted"/>
<name>A0A9E2W7H9_9BACT</name>
<dbReference type="Proteomes" id="UP000812270">
    <property type="component" value="Unassembled WGS sequence"/>
</dbReference>
<keyword evidence="3" id="KW-1185">Reference proteome</keyword>
<dbReference type="RefSeq" id="WP_217790357.1">
    <property type="nucleotide sequence ID" value="NZ_JAHSPG010000003.1"/>
</dbReference>
<comment type="caution">
    <text evidence="2">The sequence shown here is derived from an EMBL/GenBank/DDBJ whole genome shotgun (WGS) entry which is preliminary data.</text>
</comment>
<protein>
    <recommendedName>
        <fullName evidence="4">Toxin-antitoxin system YwqK family antitoxin</fullName>
    </recommendedName>
</protein>
<dbReference type="AlphaFoldDB" id="A0A9E2W7H9"/>
<reference evidence="2" key="1">
    <citation type="submission" date="2021-06" db="EMBL/GenBank/DDBJ databases">
        <authorList>
            <person name="Huq M.A."/>
        </authorList>
    </citation>
    <scope>NUCLEOTIDE SEQUENCE</scope>
    <source>
        <strain evidence="2">MAH-26</strain>
    </source>
</reference>
<evidence type="ECO:0000256" key="1">
    <source>
        <dbReference type="SAM" id="SignalP"/>
    </source>
</evidence>